<dbReference type="InterPro" id="IPR010754">
    <property type="entry name" value="OPA3-like"/>
</dbReference>
<evidence type="ECO:0000256" key="1">
    <source>
        <dbReference type="ARBA" id="ARBA00007584"/>
    </source>
</evidence>
<feature type="coiled-coil region" evidence="3">
    <location>
        <begin position="101"/>
        <end position="142"/>
    </location>
</feature>
<protein>
    <submittedName>
        <fullName evidence="5">Optic atrophy 3 protein (OPA3) family protein</fullName>
    </submittedName>
</protein>
<dbReference type="OMA" id="WAEFEGT"/>
<feature type="transmembrane region" description="Helical" evidence="4">
    <location>
        <begin position="76"/>
        <end position="95"/>
    </location>
</feature>
<proteinExistence type="inferred from homology"/>
<comment type="caution">
    <text evidence="5">The sequence shown here is derived from an EMBL/GenBank/DDBJ whole genome shotgun (WGS) entry which is preliminary data.</text>
</comment>
<evidence type="ECO:0000256" key="4">
    <source>
        <dbReference type="SAM" id="Phobius"/>
    </source>
</evidence>
<dbReference type="SMR" id="A0A8H6C3G1"/>
<dbReference type="PANTHER" id="PTHR12499">
    <property type="entry name" value="OPTIC ATROPHY 3 PROTEIN OPA3"/>
    <property type="match status" value="1"/>
</dbReference>
<dbReference type="Pfam" id="PF07047">
    <property type="entry name" value="OPA3"/>
    <property type="match status" value="1"/>
</dbReference>
<evidence type="ECO:0000313" key="6">
    <source>
        <dbReference type="Proteomes" id="UP000536275"/>
    </source>
</evidence>
<evidence type="ECO:0000256" key="3">
    <source>
        <dbReference type="SAM" id="Coils"/>
    </source>
</evidence>
<dbReference type="EMBL" id="JABWAD010000007">
    <property type="protein sequence ID" value="KAF6072370.1"/>
    <property type="molecule type" value="Genomic_DNA"/>
</dbReference>
<evidence type="ECO:0000256" key="2">
    <source>
        <dbReference type="ARBA" id="ARBA00023054"/>
    </source>
</evidence>
<reference evidence="5 6" key="1">
    <citation type="submission" date="2020-03" db="EMBL/GenBank/DDBJ databases">
        <title>FDA dAtabase for Regulatory Grade micrObial Sequences (FDA-ARGOS): Supporting development and validation of Infectious Disease Dx tests.</title>
        <authorList>
            <person name="Campos J."/>
            <person name="Goldberg B."/>
            <person name="Tallon L."/>
            <person name="Sadzewicz L."/>
            <person name="Vavikolanu K."/>
            <person name="Mehta A."/>
            <person name="Aluvathingal J."/>
            <person name="Nadendla S."/>
            <person name="Nandy P."/>
            <person name="Geyer C."/>
            <person name="Yan Y."/>
            <person name="Sichtig H."/>
        </authorList>
    </citation>
    <scope>NUCLEOTIDE SEQUENCE [LARGE SCALE GENOMIC DNA]</scope>
    <source>
        <strain evidence="5 6">FDAARGOS_656</strain>
    </source>
</reference>
<keyword evidence="2 3" id="KW-0175">Coiled coil</keyword>
<dbReference type="Proteomes" id="UP000536275">
    <property type="component" value="Unassembled WGS sequence"/>
</dbReference>
<dbReference type="AlphaFoldDB" id="A0A8H6C3G1"/>
<dbReference type="GO" id="GO:0019216">
    <property type="term" value="P:regulation of lipid metabolic process"/>
    <property type="evidence" value="ECO:0007669"/>
    <property type="project" value="TreeGrafter"/>
</dbReference>
<dbReference type="PANTHER" id="PTHR12499:SF0">
    <property type="entry name" value="OPTIC ATROPHY 3 PROTEIN"/>
    <property type="match status" value="1"/>
</dbReference>
<accession>A0A8H6C3G1</accession>
<keyword evidence="4" id="KW-0812">Transmembrane</keyword>
<dbReference type="GO" id="GO:0005739">
    <property type="term" value="C:mitochondrion"/>
    <property type="evidence" value="ECO:0007669"/>
    <property type="project" value="TreeGrafter"/>
</dbReference>
<keyword evidence="4" id="KW-0472">Membrane</keyword>
<name>A0A8H6C3G1_CANAX</name>
<organism evidence="5 6">
    <name type="scientific">Candida albicans</name>
    <name type="common">Yeast</name>
    <dbReference type="NCBI Taxonomy" id="5476"/>
    <lineage>
        <taxon>Eukaryota</taxon>
        <taxon>Fungi</taxon>
        <taxon>Dikarya</taxon>
        <taxon>Ascomycota</taxon>
        <taxon>Saccharomycotina</taxon>
        <taxon>Pichiomycetes</taxon>
        <taxon>Debaryomycetaceae</taxon>
        <taxon>Candida/Lodderomyces clade</taxon>
        <taxon>Candida</taxon>
    </lineage>
</organism>
<gene>
    <name evidence="5" type="ORF">FOB64_000413</name>
</gene>
<evidence type="ECO:0000313" key="5">
    <source>
        <dbReference type="EMBL" id="KAF6072370.1"/>
    </source>
</evidence>
<keyword evidence="4" id="KW-1133">Transmembrane helix</keyword>
<comment type="similarity">
    <text evidence="1">Belongs to the OPA3 family.</text>
</comment>
<sequence length="151" mass="17173">MSGLALKFTSLLVRTIAKPIGNAIKRQAKDHERFRRLCINFAQKMHSSEIKLRMSLLGENKIKVKPLNDNKAIEQGATFISEFFIFSVAGSLIFYESYRSRKKATSERDALADDITLLQSEMEKIKNKLEDINVKLVDYKVSESPSETATK</sequence>